<evidence type="ECO:0000256" key="1">
    <source>
        <dbReference type="SAM" id="MobiDB-lite"/>
    </source>
</evidence>
<sequence>MRPQNQPDNTIKTDGVYSRHSLTTATTTTTTTAMSTTSTKPPSINNNNNNSSSSSHHCYLPAEIQMIILEKADWKLHPTLTQVCRLWRHFIQTSARVKLNRYFPVEATTHGFDNSPGEAEFPRPRPWLHRSLAYLKQFIIEKNSKNVQFRACKIEVIGQRQQEPLPVESSNFSRPRSTLSRPVCRLWPDMKWGLFKDDPITIYPGIDNNNPKTTTLRIAPREIVVSFHCCDFCESISDKGNQIIGLGAVAKVSGYLNFVTEEVNDEMESCLKRRGVKPSSSSSSRAGERLRDWDDGTVVEFWMGRDPLLVFSPSRYDTDTLRLWFDARVRRCEIDYNHNYQERGSLEI</sequence>
<evidence type="ECO:0008006" key="4">
    <source>
        <dbReference type="Google" id="ProtNLM"/>
    </source>
</evidence>
<accession>A0AAV9TWH1</accession>
<comment type="caution">
    <text evidence="2">The sequence shown here is derived from an EMBL/GenBank/DDBJ whole genome shotgun (WGS) entry which is preliminary data.</text>
</comment>
<name>A0AAV9TWH1_9PEZI</name>
<feature type="compositionally biased region" description="Polar residues" evidence="1">
    <location>
        <begin position="1"/>
        <end position="12"/>
    </location>
</feature>
<keyword evidence="3" id="KW-1185">Reference proteome</keyword>
<feature type="region of interest" description="Disordered" evidence="1">
    <location>
        <begin position="1"/>
        <end position="54"/>
    </location>
</feature>
<protein>
    <recommendedName>
        <fullName evidence="4">F-box domain-containing protein</fullName>
    </recommendedName>
</protein>
<dbReference type="EMBL" id="JAVHNS010000022">
    <property type="protein sequence ID" value="KAK6329651.1"/>
    <property type="molecule type" value="Genomic_DNA"/>
</dbReference>
<reference evidence="2 3" key="1">
    <citation type="submission" date="2019-10" db="EMBL/GenBank/DDBJ databases">
        <authorList>
            <person name="Palmer J.M."/>
        </authorList>
    </citation>
    <scope>NUCLEOTIDE SEQUENCE [LARGE SCALE GENOMIC DNA]</scope>
    <source>
        <strain evidence="2 3">TWF730</strain>
    </source>
</reference>
<dbReference type="InterPro" id="IPR036047">
    <property type="entry name" value="F-box-like_dom_sf"/>
</dbReference>
<evidence type="ECO:0000313" key="2">
    <source>
        <dbReference type="EMBL" id="KAK6329651.1"/>
    </source>
</evidence>
<feature type="compositionally biased region" description="Low complexity" evidence="1">
    <location>
        <begin position="23"/>
        <end position="54"/>
    </location>
</feature>
<dbReference type="AlphaFoldDB" id="A0AAV9TWH1"/>
<dbReference type="Proteomes" id="UP001373714">
    <property type="component" value="Unassembled WGS sequence"/>
</dbReference>
<organism evidence="2 3">
    <name type="scientific">Orbilia blumenaviensis</name>
    <dbReference type="NCBI Taxonomy" id="1796055"/>
    <lineage>
        <taxon>Eukaryota</taxon>
        <taxon>Fungi</taxon>
        <taxon>Dikarya</taxon>
        <taxon>Ascomycota</taxon>
        <taxon>Pezizomycotina</taxon>
        <taxon>Orbiliomycetes</taxon>
        <taxon>Orbiliales</taxon>
        <taxon>Orbiliaceae</taxon>
        <taxon>Orbilia</taxon>
    </lineage>
</organism>
<evidence type="ECO:0000313" key="3">
    <source>
        <dbReference type="Proteomes" id="UP001373714"/>
    </source>
</evidence>
<gene>
    <name evidence="2" type="ORF">TWF730_006198</name>
</gene>
<proteinExistence type="predicted"/>
<dbReference type="SUPFAM" id="SSF81383">
    <property type="entry name" value="F-box domain"/>
    <property type="match status" value="1"/>
</dbReference>